<evidence type="ECO:0000256" key="1">
    <source>
        <dbReference type="SAM" id="MobiDB-lite"/>
    </source>
</evidence>
<feature type="compositionally biased region" description="Low complexity" evidence="1">
    <location>
        <begin position="583"/>
        <end position="598"/>
    </location>
</feature>
<feature type="region of interest" description="Disordered" evidence="1">
    <location>
        <begin position="418"/>
        <end position="541"/>
    </location>
</feature>
<feature type="compositionally biased region" description="Low complexity" evidence="1">
    <location>
        <begin position="124"/>
        <end position="141"/>
    </location>
</feature>
<dbReference type="RefSeq" id="XP_050922699.1">
    <property type="nucleotide sequence ID" value="XM_051066742.1"/>
</dbReference>
<feature type="compositionally biased region" description="Polar residues" evidence="1">
    <location>
        <begin position="484"/>
        <end position="493"/>
    </location>
</feature>
<proteinExistence type="predicted"/>
<dbReference type="Proteomes" id="UP000694890">
    <property type="component" value="Linkage group LG24"/>
</dbReference>
<feature type="region of interest" description="Disordered" evidence="1">
    <location>
        <begin position="562"/>
        <end position="598"/>
    </location>
</feature>
<dbReference type="GeneID" id="108898237"/>
<feature type="region of interest" description="Disordered" evidence="1">
    <location>
        <begin position="886"/>
        <end position="946"/>
    </location>
</feature>
<feature type="compositionally biased region" description="Polar residues" evidence="1">
    <location>
        <begin position="379"/>
        <end position="403"/>
    </location>
</feature>
<feature type="compositionally biased region" description="Low complexity" evidence="1">
    <location>
        <begin position="664"/>
        <end position="691"/>
    </location>
</feature>
<feature type="compositionally biased region" description="Basic and acidic residues" evidence="1">
    <location>
        <begin position="427"/>
        <end position="445"/>
    </location>
</feature>
<evidence type="ECO:0000313" key="3">
    <source>
        <dbReference type="RefSeq" id="XP_018553668.1"/>
    </source>
</evidence>
<feature type="region of interest" description="Disordered" evidence="1">
    <location>
        <begin position="633"/>
        <end position="728"/>
    </location>
</feature>
<gene>
    <name evidence="3 4 5 6" type="primary">LOC108898237</name>
</gene>
<feature type="compositionally biased region" description="Polar residues" evidence="1">
    <location>
        <begin position="220"/>
        <end position="229"/>
    </location>
</feature>
<feature type="region of interest" description="Disordered" evidence="1">
    <location>
        <begin position="744"/>
        <end position="835"/>
    </location>
</feature>
<organism evidence="2 4">
    <name type="scientific">Lates calcarifer</name>
    <name type="common">Barramundi</name>
    <name type="synonym">Holocentrus calcarifer</name>
    <dbReference type="NCBI Taxonomy" id="8187"/>
    <lineage>
        <taxon>Eukaryota</taxon>
        <taxon>Metazoa</taxon>
        <taxon>Chordata</taxon>
        <taxon>Craniata</taxon>
        <taxon>Vertebrata</taxon>
        <taxon>Euteleostomi</taxon>
        <taxon>Actinopterygii</taxon>
        <taxon>Neopterygii</taxon>
        <taxon>Teleostei</taxon>
        <taxon>Neoteleostei</taxon>
        <taxon>Acanthomorphata</taxon>
        <taxon>Carangaria</taxon>
        <taxon>Carangaria incertae sedis</taxon>
        <taxon>Centropomidae</taxon>
        <taxon>Lates</taxon>
    </lineage>
</organism>
<feature type="region of interest" description="Disordered" evidence="1">
    <location>
        <begin position="352"/>
        <end position="403"/>
    </location>
</feature>
<feature type="compositionally biased region" description="Basic and acidic residues" evidence="1">
    <location>
        <begin position="704"/>
        <end position="728"/>
    </location>
</feature>
<dbReference type="RefSeq" id="XP_018553668.1">
    <property type="nucleotide sequence ID" value="XM_018698152.2"/>
</dbReference>
<feature type="compositionally biased region" description="Polar residues" evidence="1">
    <location>
        <begin position="295"/>
        <end position="319"/>
    </location>
</feature>
<feature type="compositionally biased region" description="Polar residues" evidence="1">
    <location>
        <begin position="886"/>
        <end position="906"/>
    </location>
</feature>
<feature type="compositionally biased region" description="Low complexity" evidence="1">
    <location>
        <begin position="265"/>
        <end position="279"/>
    </location>
</feature>
<feature type="compositionally biased region" description="Polar residues" evidence="1">
    <location>
        <begin position="501"/>
        <end position="530"/>
    </location>
</feature>
<feature type="compositionally biased region" description="Basic and acidic residues" evidence="1">
    <location>
        <begin position="474"/>
        <end position="483"/>
    </location>
</feature>
<feature type="compositionally biased region" description="Polar residues" evidence="1">
    <location>
        <begin position="353"/>
        <end position="370"/>
    </location>
</feature>
<feature type="compositionally biased region" description="Low complexity" evidence="1">
    <location>
        <begin position="642"/>
        <end position="653"/>
    </location>
</feature>
<evidence type="ECO:0000313" key="4">
    <source>
        <dbReference type="RefSeq" id="XP_018553671.1"/>
    </source>
</evidence>
<feature type="compositionally biased region" description="Basic and acidic residues" evidence="1">
    <location>
        <begin position="821"/>
        <end position="835"/>
    </location>
</feature>
<feature type="region of interest" description="Disordered" evidence="1">
    <location>
        <begin position="208"/>
        <end position="322"/>
    </location>
</feature>
<evidence type="ECO:0000313" key="2">
    <source>
        <dbReference type="Proteomes" id="UP000694890"/>
    </source>
</evidence>
<dbReference type="AlphaFoldDB" id="A0AAJ7VH66"/>
<evidence type="ECO:0000313" key="6">
    <source>
        <dbReference type="RefSeq" id="XP_050922699.1"/>
    </source>
</evidence>
<feature type="compositionally biased region" description="Polar residues" evidence="1">
    <location>
        <begin position="913"/>
        <end position="924"/>
    </location>
</feature>
<accession>A0AAJ7VH66</accession>
<dbReference type="RefSeq" id="XP_018553671.1">
    <property type="nucleotide sequence ID" value="XM_018698155.2"/>
</dbReference>
<feature type="compositionally biased region" description="Polar residues" evidence="1">
    <location>
        <begin position="568"/>
        <end position="582"/>
    </location>
</feature>
<feature type="compositionally biased region" description="Low complexity" evidence="1">
    <location>
        <begin position="774"/>
        <end position="797"/>
    </location>
</feature>
<dbReference type="RefSeq" id="XP_018553673.1">
    <property type="nucleotide sequence ID" value="XM_018698157.2"/>
</dbReference>
<dbReference type="KEGG" id="lcf:108898237"/>
<reference evidence="3 4" key="1">
    <citation type="submission" date="2025-04" db="UniProtKB">
        <authorList>
            <consortium name="RefSeq"/>
        </authorList>
    </citation>
    <scope>IDENTIFICATION</scope>
    <source>
        <tissue evidence="3 4">Brain</tissue>
    </source>
</reference>
<feature type="compositionally biased region" description="Basic and acidic residues" evidence="1">
    <location>
        <begin position="744"/>
        <end position="753"/>
    </location>
</feature>
<sequence>MLSSTVVTVLAPHWSGRLRRTKRFEGSGTSDVQGNLQDVTNTAANSAHFQETQNQQGVERVLTDGLQATLRVPFLGTRRNTVGWSTVSGPARLDCESKRKMNQTVSLDVNSGSMDNRKLDASALSPVSTTASPLSPLSLDPNEQRSPQTGHQGTLSALSSKPTTSSLLLSLRRNNSGRSSNAASTFSEENPLASDQEGNLFATHLPQTFLNNNERKRSKSLFSPSSMSYRTIEPRPVLSPSNHRERNISESRFFPTSLNEDTEDTPFTQQPQTRSRTQSNFTSSKQALVSRGVSERQQNCCSSDKNTNLIPESSVSSPRHSPYDRTILRKTQSFPRGTTLTSTCWWKQVPLDGSSTNDRTNIKDQPNTSLVPPCHDNSDLTSPGPTDNRRFSSQIPNNNNTTELVCKGNMNLVMKTQGGTHNLTKQRNPEDSPDHKSDRFVKQDHSSNLNNREPQNILLRSKISRTTAQTALSHPKELSKHDVSNSSFTTNVTELPPTLLNPKSSNTPTESSSTYNNNHCSSKTNSTPASPHNKDSEKFTKWSPSLATTITLNSQALTSKITSGVPLTPNTKTSSSFLSHPVSSQTSTHTSSQSFSQTARFTNTATPIGFERNYASFAKPFHPKTLSSLIPTVSAPSKSNYSPVPTASTTSSTIGSHPAATTVPSPSLLAPATPASTSPPTTLTLSSLLTPPATPVITSPKETSSPKEIRTFSNRSERDPKKPWAEGKRVRRVTWEDSVDLQHSEPITVKRPDPSGVPVSPLSPARSPRSVRAPSIFSFLRSSSSTTNTSPLCSPTPKISSIQVGKGGKYRSLSSDSADLTSREQEKSKERPSDAMIFHQERWDLTTPRQERTLSVESGTVQCRSTAPLSLPPDFSSGYKLRYSSPPYSTLMSSRTSQGETNTISHRSPLFPQASQSIYSSHLSLKNEPGASKPPLSLISSPQTVS</sequence>
<evidence type="ECO:0000313" key="5">
    <source>
        <dbReference type="RefSeq" id="XP_018553673.1"/>
    </source>
</evidence>
<feature type="compositionally biased region" description="Polar residues" evidence="1">
    <location>
        <begin position="144"/>
        <end position="153"/>
    </location>
</feature>
<protein>
    <submittedName>
        <fullName evidence="3 4">Uncharacterized protein LOC108898237 isoform X1</fullName>
    </submittedName>
</protein>
<feature type="region of interest" description="Disordered" evidence="1">
    <location>
        <begin position="122"/>
        <end position="164"/>
    </location>
</feature>
<feature type="compositionally biased region" description="Low complexity" evidence="1">
    <location>
        <begin position="154"/>
        <end position="164"/>
    </location>
</feature>
<name>A0AAJ7VH66_LATCA</name>